<dbReference type="Gene3D" id="3.30.200.20">
    <property type="entry name" value="Phosphorylase Kinase, domain 1"/>
    <property type="match status" value="1"/>
</dbReference>
<evidence type="ECO:0000313" key="9">
    <source>
        <dbReference type="EMBL" id="CBJ26105.1"/>
    </source>
</evidence>
<accession>D7FR38</accession>
<dbReference type="InterPro" id="IPR017441">
    <property type="entry name" value="Protein_kinase_ATP_BS"/>
</dbReference>
<evidence type="ECO:0000313" key="10">
    <source>
        <dbReference type="Proteomes" id="UP000002630"/>
    </source>
</evidence>
<keyword evidence="2" id="KW-0808">Transferase</keyword>
<evidence type="ECO:0000256" key="6">
    <source>
        <dbReference type="PROSITE-ProRule" id="PRU10141"/>
    </source>
</evidence>
<organism evidence="9 10">
    <name type="scientific">Ectocarpus siliculosus</name>
    <name type="common">Brown alga</name>
    <name type="synonym">Conferva siliculosa</name>
    <dbReference type="NCBI Taxonomy" id="2880"/>
    <lineage>
        <taxon>Eukaryota</taxon>
        <taxon>Sar</taxon>
        <taxon>Stramenopiles</taxon>
        <taxon>Ochrophyta</taxon>
        <taxon>PX clade</taxon>
        <taxon>Phaeophyceae</taxon>
        <taxon>Ectocarpales</taxon>
        <taxon>Ectocarpaceae</taxon>
        <taxon>Ectocarpus</taxon>
    </lineage>
</organism>
<evidence type="ECO:0000256" key="3">
    <source>
        <dbReference type="ARBA" id="ARBA00022741"/>
    </source>
</evidence>
<keyword evidence="5 6" id="KW-0067">ATP-binding</keyword>
<dbReference type="PANTHER" id="PTHR45646">
    <property type="entry name" value="SERINE/THREONINE-PROTEIN KINASE DOA-RELATED"/>
    <property type="match status" value="1"/>
</dbReference>
<dbReference type="Proteomes" id="UP000002630">
    <property type="component" value="Linkage Group LG14"/>
</dbReference>
<dbReference type="PROSITE" id="PS00107">
    <property type="entry name" value="PROTEIN_KINASE_ATP"/>
    <property type="match status" value="1"/>
</dbReference>
<dbReference type="Pfam" id="PF00069">
    <property type="entry name" value="Pkinase"/>
    <property type="match status" value="1"/>
</dbReference>
<keyword evidence="4 9" id="KW-0418">Kinase</keyword>
<reference evidence="9 10" key="1">
    <citation type="journal article" date="2010" name="Nature">
        <title>The Ectocarpus genome and the independent evolution of multicellularity in brown algae.</title>
        <authorList>
            <person name="Cock J.M."/>
            <person name="Sterck L."/>
            <person name="Rouze P."/>
            <person name="Scornet D."/>
            <person name="Allen A.E."/>
            <person name="Amoutzias G."/>
            <person name="Anthouard V."/>
            <person name="Artiguenave F."/>
            <person name="Aury J.M."/>
            <person name="Badger J.H."/>
            <person name="Beszteri B."/>
            <person name="Billiau K."/>
            <person name="Bonnet E."/>
            <person name="Bothwell J.H."/>
            <person name="Bowler C."/>
            <person name="Boyen C."/>
            <person name="Brownlee C."/>
            <person name="Carrano C.J."/>
            <person name="Charrier B."/>
            <person name="Cho G.Y."/>
            <person name="Coelho S.M."/>
            <person name="Collen J."/>
            <person name="Corre E."/>
            <person name="Da Silva C."/>
            <person name="Delage L."/>
            <person name="Delaroque N."/>
            <person name="Dittami S.M."/>
            <person name="Doulbeau S."/>
            <person name="Elias M."/>
            <person name="Farnham G."/>
            <person name="Gachon C.M."/>
            <person name="Gschloessl B."/>
            <person name="Heesch S."/>
            <person name="Jabbari K."/>
            <person name="Jubin C."/>
            <person name="Kawai H."/>
            <person name="Kimura K."/>
            <person name="Kloareg B."/>
            <person name="Kupper F.C."/>
            <person name="Lang D."/>
            <person name="Le Bail A."/>
            <person name="Leblanc C."/>
            <person name="Lerouge P."/>
            <person name="Lohr M."/>
            <person name="Lopez P.J."/>
            <person name="Martens C."/>
            <person name="Maumus F."/>
            <person name="Michel G."/>
            <person name="Miranda-Saavedra D."/>
            <person name="Morales J."/>
            <person name="Moreau H."/>
            <person name="Motomura T."/>
            <person name="Nagasato C."/>
            <person name="Napoli C.A."/>
            <person name="Nelson D.R."/>
            <person name="Nyvall-Collen P."/>
            <person name="Peters A.F."/>
            <person name="Pommier C."/>
            <person name="Potin P."/>
            <person name="Poulain J."/>
            <person name="Quesneville H."/>
            <person name="Read B."/>
            <person name="Rensing S.A."/>
            <person name="Ritter A."/>
            <person name="Rousvoal S."/>
            <person name="Samanta M."/>
            <person name="Samson G."/>
            <person name="Schroeder D.C."/>
            <person name="Segurens B."/>
            <person name="Strittmatter M."/>
            <person name="Tonon T."/>
            <person name="Tregear J.W."/>
            <person name="Valentin K."/>
            <person name="von Dassow P."/>
            <person name="Yamagishi T."/>
            <person name="Van de Peer Y."/>
            <person name="Wincker P."/>
        </authorList>
    </citation>
    <scope>NUCLEOTIDE SEQUENCE [LARGE SCALE GENOMIC DNA]</scope>
    <source>
        <strain evidence="10">Ec32 / CCAP1310/4</strain>
    </source>
</reference>
<dbReference type="EMBL" id="FN648387">
    <property type="protein sequence ID" value="CBJ26105.1"/>
    <property type="molecule type" value="Genomic_DNA"/>
</dbReference>
<evidence type="ECO:0000256" key="2">
    <source>
        <dbReference type="ARBA" id="ARBA00022679"/>
    </source>
</evidence>
<proteinExistence type="inferred from homology"/>
<dbReference type="InterPro" id="IPR051175">
    <property type="entry name" value="CLK_kinases"/>
</dbReference>
<evidence type="ECO:0000259" key="8">
    <source>
        <dbReference type="PROSITE" id="PS50011"/>
    </source>
</evidence>
<gene>
    <name evidence="9" type="primary">PK</name>
    <name evidence="9" type="ORF">Esi_0021_0040</name>
</gene>
<dbReference type="GO" id="GO:0005634">
    <property type="term" value="C:nucleus"/>
    <property type="evidence" value="ECO:0007669"/>
    <property type="project" value="TreeGrafter"/>
</dbReference>
<protein>
    <submittedName>
        <fullName evidence="9">AFC2 (ARABIDOPSIS FUS3-COMPLEMENTING GENE 1) kinase</fullName>
    </submittedName>
</protein>
<dbReference type="GO" id="GO:0005524">
    <property type="term" value="F:ATP binding"/>
    <property type="evidence" value="ECO:0007669"/>
    <property type="project" value="UniProtKB-UniRule"/>
</dbReference>
<name>D7FR38_ECTSI</name>
<dbReference type="Gene3D" id="1.10.510.10">
    <property type="entry name" value="Transferase(Phosphotransferase) domain 1"/>
    <property type="match status" value="1"/>
</dbReference>
<dbReference type="SUPFAM" id="SSF56112">
    <property type="entry name" value="Protein kinase-like (PK-like)"/>
    <property type="match status" value="1"/>
</dbReference>
<evidence type="ECO:0000256" key="7">
    <source>
        <dbReference type="RuleBase" id="RU000304"/>
    </source>
</evidence>
<dbReference type="OMA" id="RHHIQSF"/>
<sequence length="341" mass="39029">MFAAVLFWQGKKGDRLGGRYEIIGDVGLGTFGRVVECWCLKRHRHVAVKVVRKVAKYHESALIEAQILRDVNFRERSTRRNTIDTSLCVEMFAQFEHQCSECLGRSLYDFLKKNDYRGFPIDVLRSISRELLQAVEFLHSIKLIHTDLKPENVLLKSWEDRSVTLESGDVIRVPVNPRIKVIDFGGATYEHDSHASVVNTRQYRAPEVILGLRWLYPSDLWSVGCIIAELFLGDLLFATHHNLEHLALMEKCVGLFPPNMLLKAPRSRDFFDLTSGLCKGATECDSENRRHIRRMKRLGDITESVEDTGMGDLLDKLLTLDPKRRATATEALSHRFFDDGL</sequence>
<comment type="similarity">
    <text evidence="7">Belongs to the protein kinase superfamily.</text>
</comment>
<dbReference type="SMART" id="SM00220">
    <property type="entry name" value="S_TKc"/>
    <property type="match status" value="1"/>
</dbReference>
<feature type="domain" description="Protein kinase" evidence="8">
    <location>
        <begin position="20"/>
        <end position="337"/>
    </location>
</feature>
<dbReference type="PROSITE" id="PS00108">
    <property type="entry name" value="PROTEIN_KINASE_ST"/>
    <property type="match status" value="1"/>
</dbReference>
<dbReference type="PROSITE" id="PS50011">
    <property type="entry name" value="PROTEIN_KINASE_DOM"/>
    <property type="match status" value="1"/>
</dbReference>
<dbReference type="InterPro" id="IPR000719">
    <property type="entry name" value="Prot_kinase_dom"/>
</dbReference>
<evidence type="ECO:0000256" key="1">
    <source>
        <dbReference type="ARBA" id="ARBA00022527"/>
    </source>
</evidence>
<dbReference type="STRING" id="2880.D7FR38"/>
<evidence type="ECO:0000256" key="4">
    <source>
        <dbReference type="ARBA" id="ARBA00022777"/>
    </source>
</evidence>
<dbReference type="AlphaFoldDB" id="D7FR38"/>
<keyword evidence="10" id="KW-1185">Reference proteome</keyword>
<feature type="binding site" evidence="6">
    <location>
        <position position="53"/>
    </location>
    <ligand>
        <name>ATP</name>
        <dbReference type="ChEBI" id="CHEBI:30616"/>
    </ligand>
</feature>
<dbReference type="OrthoDB" id="283111at2759"/>
<keyword evidence="1 7" id="KW-0723">Serine/threonine-protein kinase</keyword>
<dbReference type="PANTHER" id="PTHR45646:SF11">
    <property type="entry name" value="SERINE_THREONINE-PROTEIN KINASE DOA"/>
    <property type="match status" value="1"/>
</dbReference>
<evidence type="ECO:0000256" key="5">
    <source>
        <dbReference type="ARBA" id="ARBA00022840"/>
    </source>
</evidence>
<dbReference type="InterPro" id="IPR008271">
    <property type="entry name" value="Ser/Thr_kinase_AS"/>
</dbReference>
<dbReference type="GO" id="GO:0004674">
    <property type="term" value="F:protein serine/threonine kinase activity"/>
    <property type="evidence" value="ECO:0007669"/>
    <property type="project" value="UniProtKB-KW"/>
</dbReference>
<keyword evidence="3 6" id="KW-0547">Nucleotide-binding</keyword>
<dbReference type="InterPro" id="IPR011009">
    <property type="entry name" value="Kinase-like_dom_sf"/>
</dbReference>